<dbReference type="EMBL" id="KN822034">
    <property type="protein sequence ID" value="KIM63459.1"/>
    <property type="molecule type" value="Genomic_DNA"/>
</dbReference>
<organism evidence="2 3">
    <name type="scientific">Scleroderma citrinum Foug A</name>
    <dbReference type="NCBI Taxonomy" id="1036808"/>
    <lineage>
        <taxon>Eukaryota</taxon>
        <taxon>Fungi</taxon>
        <taxon>Dikarya</taxon>
        <taxon>Basidiomycota</taxon>
        <taxon>Agaricomycotina</taxon>
        <taxon>Agaricomycetes</taxon>
        <taxon>Agaricomycetidae</taxon>
        <taxon>Boletales</taxon>
        <taxon>Sclerodermatineae</taxon>
        <taxon>Sclerodermataceae</taxon>
        <taxon>Scleroderma</taxon>
    </lineage>
</organism>
<sequence length="226" mass="25299">MPPQKSSTGPPLKTGPLIGVRKSKRLNITGTSPTKAQPRRGAKLCHRMINPPANEPMSDDAEEEDIGEPTSVVRCPAVLPHPRHLTQGLTDKERKEEYLNSFHTKMVTLKDGKILECQVAIDQLHAGIIIKVQAVTLHPQQAMTIDQQSTIPLLQGHHFLSLTTFVQIETQVMALPPVDYEDSPPNRTDNEESSDEHSDWVADQRQNLKRKQAQREILVGNYNIDN</sequence>
<dbReference type="HOGENOM" id="CLU_043431_0_0_1"/>
<evidence type="ECO:0000313" key="2">
    <source>
        <dbReference type="EMBL" id="KIM63459.1"/>
    </source>
</evidence>
<reference evidence="3" key="2">
    <citation type="submission" date="2015-01" db="EMBL/GenBank/DDBJ databases">
        <title>Evolutionary Origins and Diversification of the Mycorrhizal Mutualists.</title>
        <authorList>
            <consortium name="DOE Joint Genome Institute"/>
            <consortium name="Mycorrhizal Genomics Consortium"/>
            <person name="Kohler A."/>
            <person name="Kuo A."/>
            <person name="Nagy L.G."/>
            <person name="Floudas D."/>
            <person name="Copeland A."/>
            <person name="Barry K.W."/>
            <person name="Cichocki N."/>
            <person name="Veneault-Fourrey C."/>
            <person name="LaButti K."/>
            <person name="Lindquist E.A."/>
            <person name="Lipzen A."/>
            <person name="Lundell T."/>
            <person name="Morin E."/>
            <person name="Murat C."/>
            <person name="Riley R."/>
            <person name="Ohm R."/>
            <person name="Sun H."/>
            <person name="Tunlid A."/>
            <person name="Henrissat B."/>
            <person name="Grigoriev I.V."/>
            <person name="Hibbett D.S."/>
            <person name="Martin F."/>
        </authorList>
    </citation>
    <scope>NUCLEOTIDE SEQUENCE [LARGE SCALE GENOMIC DNA]</scope>
    <source>
        <strain evidence="3">Foug A</strain>
    </source>
</reference>
<evidence type="ECO:0000256" key="1">
    <source>
        <dbReference type="SAM" id="MobiDB-lite"/>
    </source>
</evidence>
<dbReference type="AlphaFoldDB" id="A0A0C3E4S7"/>
<dbReference type="InParanoid" id="A0A0C3E4S7"/>
<feature type="compositionally biased region" description="Polar residues" evidence="1">
    <location>
        <begin position="26"/>
        <end position="35"/>
    </location>
</feature>
<keyword evidence="3" id="KW-1185">Reference proteome</keyword>
<dbReference type="OrthoDB" id="2691296at2759"/>
<reference evidence="2 3" key="1">
    <citation type="submission" date="2014-04" db="EMBL/GenBank/DDBJ databases">
        <authorList>
            <consortium name="DOE Joint Genome Institute"/>
            <person name="Kuo A."/>
            <person name="Kohler A."/>
            <person name="Nagy L.G."/>
            <person name="Floudas D."/>
            <person name="Copeland A."/>
            <person name="Barry K.W."/>
            <person name="Cichocki N."/>
            <person name="Veneault-Fourrey C."/>
            <person name="LaButti K."/>
            <person name="Lindquist E.A."/>
            <person name="Lipzen A."/>
            <person name="Lundell T."/>
            <person name="Morin E."/>
            <person name="Murat C."/>
            <person name="Sun H."/>
            <person name="Tunlid A."/>
            <person name="Henrissat B."/>
            <person name="Grigoriev I.V."/>
            <person name="Hibbett D.S."/>
            <person name="Martin F."/>
            <person name="Nordberg H.P."/>
            <person name="Cantor M.N."/>
            <person name="Hua S.X."/>
        </authorList>
    </citation>
    <scope>NUCLEOTIDE SEQUENCE [LARGE SCALE GENOMIC DNA]</scope>
    <source>
        <strain evidence="2 3">Foug A</strain>
    </source>
</reference>
<name>A0A0C3E4S7_9AGAM</name>
<evidence type="ECO:0000313" key="3">
    <source>
        <dbReference type="Proteomes" id="UP000053989"/>
    </source>
</evidence>
<protein>
    <submittedName>
        <fullName evidence="2">Uncharacterized protein</fullName>
    </submittedName>
</protein>
<feature type="region of interest" description="Disordered" evidence="1">
    <location>
        <begin position="177"/>
        <end position="208"/>
    </location>
</feature>
<gene>
    <name evidence="2" type="ORF">SCLCIDRAFT_24142</name>
</gene>
<proteinExistence type="predicted"/>
<feature type="region of interest" description="Disordered" evidence="1">
    <location>
        <begin position="1"/>
        <end position="43"/>
    </location>
</feature>
<dbReference type="Proteomes" id="UP000053989">
    <property type="component" value="Unassembled WGS sequence"/>
</dbReference>
<accession>A0A0C3E4S7</accession>